<name>A0A1V9ZQE3_9STRA</name>
<evidence type="ECO:0000313" key="3">
    <source>
        <dbReference type="EMBL" id="OQS00010.1"/>
    </source>
</evidence>
<organism evidence="3 4">
    <name type="scientific">Thraustotheca clavata</name>
    <dbReference type="NCBI Taxonomy" id="74557"/>
    <lineage>
        <taxon>Eukaryota</taxon>
        <taxon>Sar</taxon>
        <taxon>Stramenopiles</taxon>
        <taxon>Oomycota</taxon>
        <taxon>Saprolegniomycetes</taxon>
        <taxon>Saprolegniales</taxon>
        <taxon>Achlyaceae</taxon>
        <taxon>Thraustotheca</taxon>
    </lineage>
</organism>
<comment type="subunit">
    <text evidence="1">Homodimer.</text>
</comment>
<dbReference type="InterPro" id="IPR011008">
    <property type="entry name" value="Dimeric_a/b-barrel"/>
</dbReference>
<dbReference type="SMART" id="SM00886">
    <property type="entry name" value="Dabb"/>
    <property type="match status" value="1"/>
</dbReference>
<keyword evidence="4" id="KW-1185">Reference proteome</keyword>
<evidence type="ECO:0000313" key="4">
    <source>
        <dbReference type="Proteomes" id="UP000243217"/>
    </source>
</evidence>
<dbReference type="EMBL" id="JNBS01001768">
    <property type="protein sequence ID" value="OQS00010.1"/>
    <property type="molecule type" value="Genomic_DNA"/>
</dbReference>
<dbReference type="AlphaFoldDB" id="A0A1V9ZQE3"/>
<protein>
    <recommendedName>
        <fullName evidence="2">Stress-response A/B barrel domain-containing protein</fullName>
    </recommendedName>
</protein>
<proteinExistence type="predicted"/>
<dbReference type="PANTHER" id="PTHR33178">
    <property type="match status" value="1"/>
</dbReference>
<comment type="caution">
    <text evidence="3">The sequence shown here is derived from an EMBL/GenBank/DDBJ whole genome shotgun (WGS) entry which is preliminary data.</text>
</comment>
<accession>A0A1V9ZQE3</accession>
<dbReference type="Gene3D" id="3.30.70.100">
    <property type="match status" value="1"/>
</dbReference>
<dbReference type="InterPro" id="IPR044662">
    <property type="entry name" value="HS1/DABB1-like"/>
</dbReference>
<dbReference type="Pfam" id="PF07876">
    <property type="entry name" value="Dabb"/>
    <property type="match status" value="1"/>
</dbReference>
<feature type="domain" description="Stress-response A/B barrel" evidence="2">
    <location>
        <begin position="1"/>
        <end position="94"/>
    </location>
</feature>
<dbReference type="OrthoDB" id="42919at2759"/>
<sequence length="106" mass="11804">MEHIVLLKFKPEVTAEAIESMKKSILQLQEVVPGIVDMAIGDDLKVGCSQGFTHALVVRMESPEVLAAYEAHPDHQAIVQEIRQLADNFLTFDFVSPRHPPLRSSP</sequence>
<dbReference type="PROSITE" id="PS51502">
    <property type="entry name" value="S_R_A_B_BARREL"/>
    <property type="match status" value="1"/>
</dbReference>
<evidence type="ECO:0000259" key="2">
    <source>
        <dbReference type="PROSITE" id="PS51502"/>
    </source>
</evidence>
<dbReference type="InterPro" id="IPR013097">
    <property type="entry name" value="Dabb"/>
</dbReference>
<gene>
    <name evidence="3" type="ORF">THRCLA_21776</name>
</gene>
<evidence type="ECO:0000256" key="1">
    <source>
        <dbReference type="ARBA" id="ARBA00011738"/>
    </source>
</evidence>
<dbReference type="Proteomes" id="UP000243217">
    <property type="component" value="Unassembled WGS sequence"/>
</dbReference>
<dbReference type="SUPFAM" id="SSF54909">
    <property type="entry name" value="Dimeric alpha+beta barrel"/>
    <property type="match status" value="1"/>
</dbReference>
<dbReference type="STRING" id="74557.A0A1V9ZQE3"/>
<dbReference type="PANTHER" id="PTHR33178:SF10">
    <property type="entry name" value="STRESS-RESPONSE A_B BARREL DOMAIN-CONTAINING PROTEIN"/>
    <property type="match status" value="1"/>
</dbReference>
<reference evidence="3 4" key="1">
    <citation type="journal article" date="2014" name="Genome Biol. Evol.">
        <title>The secreted proteins of Achlya hypogyna and Thraustotheca clavata identify the ancestral oomycete secretome and reveal gene acquisitions by horizontal gene transfer.</title>
        <authorList>
            <person name="Misner I."/>
            <person name="Blouin N."/>
            <person name="Leonard G."/>
            <person name="Richards T.A."/>
            <person name="Lane C.E."/>
        </authorList>
    </citation>
    <scope>NUCLEOTIDE SEQUENCE [LARGE SCALE GENOMIC DNA]</scope>
    <source>
        <strain evidence="3 4">ATCC 34112</strain>
    </source>
</reference>